<dbReference type="Proteomes" id="UP000190626">
    <property type="component" value="Unassembled WGS sequence"/>
</dbReference>
<organism evidence="1 2">
    <name type="scientific">Paenibacillus ferrarius</name>
    <dbReference type="NCBI Taxonomy" id="1469647"/>
    <lineage>
        <taxon>Bacteria</taxon>
        <taxon>Bacillati</taxon>
        <taxon>Bacillota</taxon>
        <taxon>Bacilli</taxon>
        <taxon>Bacillales</taxon>
        <taxon>Paenibacillaceae</taxon>
        <taxon>Paenibacillus</taxon>
    </lineage>
</organism>
<accession>A0A1V4H738</accession>
<protein>
    <recommendedName>
        <fullName evidence="3">DUF2487 domain-containing protein</fullName>
    </recommendedName>
</protein>
<dbReference type="InterPro" id="IPR019615">
    <property type="entry name" value="DUF2487"/>
</dbReference>
<dbReference type="Pfam" id="PF10673">
    <property type="entry name" value="DUF2487"/>
    <property type="match status" value="1"/>
</dbReference>
<comment type="caution">
    <text evidence="1">The sequence shown here is derived from an EMBL/GenBank/DDBJ whole genome shotgun (WGS) entry which is preliminary data.</text>
</comment>
<sequence>MKFNDVPAQEWPDLKPYLDTCLLPVTGLTGFEDPTQVTITLEKLRDALETIELPYKGRVVTYPALHYITGTQIRDQLNTISLHLKRMGFRYIIVLTVHKEAAEWKADETDLFIAVDMDQWTTESEQIKSSISKQVQQLWQRSD</sequence>
<name>A0A1V4H738_9BACL</name>
<evidence type="ECO:0008006" key="3">
    <source>
        <dbReference type="Google" id="ProtNLM"/>
    </source>
</evidence>
<dbReference type="STRING" id="1469647.BC351_11115"/>
<proteinExistence type="predicted"/>
<dbReference type="OrthoDB" id="2678750at2"/>
<dbReference type="RefSeq" id="WP_079420726.1">
    <property type="nucleotide sequence ID" value="NZ_MBTG01000066.1"/>
</dbReference>
<keyword evidence="2" id="KW-1185">Reference proteome</keyword>
<evidence type="ECO:0000313" key="1">
    <source>
        <dbReference type="EMBL" id="OPH47058.1"/>
    </source>
</evidence>
<gene>
    <name evidence="1" type="ORF">BC351_11115</name>
</gene>
<dbReference type="EMBL" id="MBTG01000066">
    <property type="protein sequence ID" value="OPH47058.1"/>
    <property type="molecule type" value="Genomic_DNA"/>
</dbReference>
<reference evidence="2" key="1">
    <citation type="submission" date="2016-07" db="EMBL/GenBank/DDBJ databases">
        <authorList>
            <person name="Florea S."/>
            <person name="Webb J.S."/>
            <person name="Jaromczyk J."/>
            <person name="Schardl C.L."/>
        </authorList>
    </citation>
    <scope>NUCLEOTIDE SEQUENCE [LARGE SCALE GENOMIC DNA]</scope>
    <source>
        <strain evidence="2">CY1</strain>
    </source>
</reference>
<evidence type="ECO:0000313" key="2">
    <source>
        <dbReference type="Proteomes" id="UP000190626"/>
    </source>
</evidence>
<dbReference type="AlphaFoldDB" id="A0A1V4H738"/>